<dbReference type="Proteomes" id="UP000246702">
    <property type="component" value="Unassembled WGS sequence"/>
</dbReference>
<evidence type="ECO:0000256" key="17">
    <source>
        <dbReference type="ARBA" id="ARBA00023284"/>
    </source>
</evidence>
<feature type="compositionally biased region" description="Polar residues" evidence="20">
    <location>
        <begin position="93"/>
        <end position="107"/>
    </location>
</feature>
<keyword evidence="14" id="KW-0496">Mitochondrion</keyword>
<dbReference type="GO" id="GO:0015035">
    <property type="term" value="F:protein-disulfide reductase activity"/>
    <property type="evidence" value="ECO:0007669"/>
    <property type="project" value="InterPro"/>
</dbReference>
<keyword evidence="24" id="KW-1185">Reference proteome</keyword>
<comment type="cofactor">
    <cofactor evidence="1">
        <name>Zn(2+)</name>
        <dbReference type="ChEBI" id="CHEBI:29105"/>
    </cofactor>
</comment>
<dbReference type="Pfam" id="PF06747">
    <property type="entry name" value="CHCH"/>
    <property type="match status" value="1"/>
</dbReference>
<evidence type="ECO:0000256" key="9">
    <source>
        <dbReference type="ARBA" id="ARBA00022946"/>
    </source>
</evidence>
<dbReference type="STRING" id="1450535.A0A317XCH4"/>
<keyword evidence="13" id="KW-0811">Translocation</keyword>
<keyword evidence="6" id="KW-0812">Transmembrane</keyword>
<dbReference type="PANTHER" id="PTHR21622:SF0">
    <property type="entry name" value="COILED-COIL-HELIX-COILED-COIL-HELIX DOMAIN CONTAINING 4"/>
    <property type="match status" value="1"/>
</dbReference>
<keyword evidence="11" id="KW-1133">Transmembrane helix</keyword>
<evidence type="ECO:0000256" key="12">
    <source>
        <dbReference type="ARBA" id="ARBA00023002"/>
    </source>
</evidence>
<evidence type="ECO:0000256" key="14">
    <source>
        <dbReference type="ARBA" id="ARBA00023128"/>
    </source>
</evidence>
<dbReference type="GO" id="GO:0005743">
    <property type="term" value="C:mitochondrial inner membrane"/>
    <property type="evidence" value="ECO:0007669"/>
    <property type="project" value="UniProtKB-SubCell"/>
</dbReference>
<keyword evidence="8" id="KW-0653">Protein transport</keyword>
<evidence type="ECO:0000256" key="7">
    <source>
        <dbReference type="ARBA" id="ARBA00022792"/>
    </source>
</evidence>
<name>A0A317XCH4_9EURO</name>
<dbReference type="RefSeq" id="XP_025473067.1">
    <property type="nucleotide sequence ID" value="XM_025614834.1"/>
</dbReference>
<evidence type="ECO:0000256" key="3">
    <source>
        <dbReference type="ARBA" id="ARBA00004164"/>
    </source>
</evidence>
<keyword evidence="9" id="KW-0809">Transit peptide</keyword>
<reference evidence="23 24" key="1">
    <citation type="submission" date="2016-12" db="EMBL/GenBank/DDBJ databases">
        <title>The genomes of Aspergillus section Nigri reveals drivers in fungal speciation.</title>
        <authorList>
            <consortium name="DOE Joint Genome Institute"/>
            <person name="Vesth T.C."/>
            <person name="Nybo J."/>
            <person name="Theobald S."/>
            <person name="Brandl J."/>
            <person name="Frisvad J.C."/>
            <person name="Nielsen K.F."/>
            <person name="Lyhne E.K."/>
            <person name="Kogle M.E."/>
            <person name="Kuo A."/>
            <person name="Riley R."/>
            <person name="Clum A."/>
            <person name="Nolan M."/>
            <person name="Lipzen A."/>
            <person name="Salamov A."/>
            <person name="Henrissat B."/>
            <person name="Wiebenga A."/>
            <person name="De Vries R.P."/>
            <person name="Grigoriev I.V."/>
            <person name="Mortensen U.H."/>
            <person name="Andersen M.R."/>
            <person name="Baker S.E."/>
        </authorList>
    </citation>
    <scope>NUCLEOTIDE SEQUENCE [LARGE SCALE GENOMIC DNA]</scope>
    <source>
        <strain evidence="23 24">CBS 115572</strain>
    </source>
</reference>
<evidence type="ECO:0000256" key="15">
    <source>
        <dbReference type="ARBA" id="ARBA00023136"/>
    </source>
</evidence>
<evidence type="ECO:0000256" key="4">
    <source>
        <dbReference type="ARBA" id="ARBA00013714"/>
    </source>
</evidence>
<dbReference type="GO" id="GO:0005758">
    <property type="term" value="C:mitochondrial intermembrane space"/>
    <property type="evidence" value="ECO:0007669"/>
    <property type="project" value="TreeGrafter"/>
</dbReference>
<evidence type="ECO:0000313" key="23">
    <source>
        <dbReference type="EMBL" id="PWY96306.1"/>
    </source>
</evidence>
<keyword evidence="17" id="KW-0676">Redox-active center</keyword>
<sequence>MQRQVRWLAGRMVCLLCLLCIRISNQLSPALLRAPAVAVRGPASRRLISTTPADSKPRSWKNTAARLGLAIGAVYYYNTSPIFAQTPSFSLLSQATSDPEPDTTLTLDSVKPKIREEKKASAPAPAPTPAPQDAQPSSDPSLMSPEELEAEAGQEGAFNPETGEINWDCPCLGGMAHGPCGEEFKAAFSCFVYSSEEPKGIDCIDKFQGMQNCFRQHPDVYGAELEDDEAAPAAPETGDEQPVTAAQIDAAPLPEEKRAQAQEIVAQTKQELTEKGELAESEVLVPKAAHDAEN</sequence>
<keyword evidence="12" id="KW-0560">Oxidoreductase</keyword>
<dbReference type="PROSITE" id="PS51808">
    <property type="entry name" value="CHCH"/>
    <property type="match status" value="1"/>
</dbReference>
<organism evidence="23 24">
    <name type="scientific">Aspergillus sclerotioniger CBS 115572</name>
    <dbReference type="NCBI Taxonomy" id="1450535"/>
    <lineage>
        <taxon>Eukaryota</taxon>
        <taxon>Fungi</taxon>
        <taxon>Dikarya</taxon>
        <taxon>Ascomycota</taxon>
        <taxon>Pezizomycotina</taxon>
        <taxon>Eurotiomycetes</taxon>
        <taxon>Eurotiomycetidae</taxon>
        <taxon>Eurotiales</taxon>
        <taxon>Aspergillaceae</taxon>
        <taxon>Aspergillus</taxon>
        <taxon>Aspergillus subgen. Circumdati</taxon>
    </lineage>
</organism>
<keyword evidence="10" id="KW-0735">Signal-anchor</keyword>
<dbReference type="FunFam" id="1.10.287.2900:FF:000002">
    <property type="entry name" value="Mitochondrial intermembrane space import and assembly protein"/>
    <property type="match status" value="1"/>
</dbReference>
<dbReference type="EMBL" id="MSFK01000001">
    <property type="protein sequence ID" value="PWY96306.1"/>
    <property type="molecule type" value="Genomic_DNA"/>
</dbReference>
<dbReference type="AlphaFoldDB" id="A0A317XCH4"/>
<feature type="chain" id="PRO_5016351496" description="Mitochondrial intermembrane space import and assembly protein 40" evidence="21">
    <location>
        <begin position="27"/>
        <end position="294"/>
    </location>
</feature>
<dbReference type="PANTHER" id="PTHR21622">
    <property type="entry name" value="COILED-COIL-HELIX-COILED-COIL-HELIX DOMAIN CONTAINING 4"/>
    <property type="match status" value="1"/>
</dbReference>
<feature type="signal peptide" evidence="21">
    <location>
        <begin position="1"/>
        <end position="26"/>
    </location>
</feature>
<evidence type="ECO:0000256" key="10">
    <source>
        <dbReference type="ARBA" id="ARBA00022968"/>
    </source>
</evidence>
<protein>
    <recommendedName>
        <fullName evidence="4">Mitochondrial intermembrane space import and assembly protein 40</fullName>
    </recommendedName>
    <alternativeName>
        <fullName evidence="19">Mitochondrial import inner membrane translocase TIM40</fullName>
    </alternativeName>
</protein>
<feature type="domain" description="CHCH" evidence="22">
    <location>
        <begin position="180"/>
        <end position="216"/>
    </location>
</feature>
<dbReference type="Gene3D" id="1.10.287.2900">
    <property type="match status" value="1"/>
</dbReference>
<accession>A0A317XCH4</accession>
<keyword evidence="15" id="KW-0472">Membrane</keyword>
<dbReference type="GeneID" id="37116977"/>
<feature type="region of interest" description="Disordered" evidence="20">
    <location>
        <begin position="266"/>
        <end position="294"/>
    </location>
</feature>
<evidence type="ECO:0000256" key="16">
    <source>
        <dbReference type="ARBA" id="ARBA00023157"/>
    </source>
</evidence>
<evidence type="ECO:0000256" key="19">
    <source>
        <dbReference type="ARBA" id="ARBA00033150"/>
    </source>
</evidence>
<proteinExistence type="predicted"/>
<evidence type="ECO:0000256" key="5">
    <source>
        <dbReference type="ARBA" id="ARBA00022448"/>
    </source>
</evidence>
<keyword evidence="16" id="KW-1015">Disulfide bond</keyword>
<keyword evidence="7" id="KW-0999">Mitochondrion inner membrane</keyword>
<comment type="subcellular location">
    <subcellularLocation>
        <location evidence="3">Mitochondrion inner membrane</location>
        <topology evidence="3">Single-pass type II membrane protein</topology>
        <orientation evidence="3">Intermembrane side</orientation>
    </subcellularLocation>
</comment>
<dbReference type="OrthoDB" id="7481291at2759"/>
<dbReference type="GO" id="GO:0045041">
    <property type="term" value="P:protein import into mitochondrial intermembrane space"/>
    <property type="evidence" value="ECO:0007669"/>
    <property type="project" value="InterPro"/>
</dbReference>
<feature type="compositionally biased region" description="Basic and acidic residues" evidence="20">
    <location>
        <begin position="110"/>
        <end position="120"/>
    </location>
</feature>
<keyword evidence="5" id="KW-0813">Transport</keyword>
<dbReference type="InterPro" id="IPR010625">
    <property type="entry name" value="CHCH"/>
</dbReference>
<comment type="cofactor">
    <cofactor evidence="2">
        <name>Cu(2+)</name>
        <dbReference type="ChEBI" id="CHEBI:29036"/>
    </cofactor>
</comment>
<evidence type="ECO:0000256" key="21">
    <source>
        <dbReference type="SAM" id="SignalP"/>
    </source>
</evidence>
<evidence type="ECO:0000313" key="24">
    <source>
        <dbReference type="Proteomes" id="UP000246702"/>
    </source>
</evidence>
<evidence type="ECO:0000256" key="6">
    <source>
        <dbReference type="ARBA" id="ARBA00022692"/>
    </source>
</evidence>
<comment type="function">
    <text evidence="18">Required for the import and folding of small cysteine-containing proteins (small Tim) in the mitochondrial intermembrane space (IMS). Forms a redox cycle with ERV1 that involves a disulfide relay system. Precursor proteins to be imported into the IMS are translocated in their reduced form into the mitochondria. The oxidized form of MIA40 forms a transient intermolecular disulfide bridge with the reduced precursor protein, resulting in oxidation of the precursor protein that now contains an intramolecular disulfide bond and is able to undergo folding in the IMS.</text>
</comment>
<keyword evidence="21" id="KW-0732">Signal</keyword>
<evidence type="ECO:0000256" key="13">
    <source>
        <dbReference type="ARBA" id="ARBA00023010"/>
    </source>
</evidence>
<evidence type="ECO:0000256" key="2">
    <source>
        <dbReference type="ARBA" id="ARBA00001973"/>
    </source>
</evidence>
<comment type="caution">
    <text evidence="23">The sequence shown here is derived from an EMBL/GenBank/DDBJ whole genome shotgun (WGS) entry which is preliminary data.</text>
</comment>
<evidence type="ECO:0000256" key="20">
    <source>
        <dbReference type="SAM" id="MobiDB-lite"/>
    </source>
</evidence>
<evidence type="ECO:0000256" key="1">
    <source>
        <dbReference type="ARBA" id="ARBA00001947"/>
    </source>
</evidence>
<gene>
    <name evidence="23" type="ORF">BO94DRAFT_570642</name>
</gene>
<evidence type="ECO:0000256" key="11">
    <source>
        <dbReference type="ARBA" id="ARBA00022989"/>
    </source>
</evidence>
<evidence type="ECO:0000256" key="18">
    <source>
        <dbReference type="ARBA" id="ARBA00024980"/>
    </source>
</evidence>
<dbReference type="InterPro" id="IPR039289">
    <property type="entry name" value="CHCHD4"/>
</dbReference>
<feature type="region of interest" description="Disordered" evidence="20">
    <location>
        <begin position="93"/>
        <end position="160"/>
    </location>
</feature>
<evidence type="ECO:0000256" key="8">
    <source>
        <dbReference type="ARBA" id="ARBA00022927"/>
    </source>
</evidence>
<evidence type="ECO:0000259" key="22">
    <source>
        <dbReference type="Pfam" id="PF06747"/>
    </source>
</evidence>